<protein>
    <submittedName>
        <fullName evidence="1">Uncharacterized protein</fullName>
    </submittedName>
</protein>
<dbReference type="EMBL" id="BTRK01000003">
    <property type="protein sequence ID" value="GMR41640.1"/>
    <property type="molecule type" value="Genomic_DNA"/>
</dbReference>
<reference evidence="2" key="1">
    <citation type="submission" date="2022-10" db="EMBL/GenBank/DDBJ databases">
        <title>Genome assembly of Pristionchus species.</title>
        <authorList>
            <person name="Yoshida K."/>
            <person name="Sommer R.J."/>
        </authorList>
    </citation>
    <scope>NUCLEOTIDE SEQUENCE [LARGE SCALE GENOMIC DNA]</scope>
    <source>
        <strain evidence="2">RS5460</strain>
    </source>
</reference>
<sequence>HPHRLWLHVRVVSRRESRIRTGFQTERGNGRHYGRKDGGTAIQTLRRTLCAGVPRCETTPQGNSLSGLADARHESALLQRQDHPTAETKIRSFSLREGSSQIHADCHHELLHEHPIQDVRSATVPTERHPLLAPLPLFRLR</sequence>
<dbReference type="AlphaFoldDB" id="A0AAN4ZR49"/>
<feature type="non-terminal residue" evidence="1">
    <location>
        <position position="1"/>
    </location>
</feature>
<keyword evidence="2" id="KW-1185">Reference proteome</keyword>
<evidence type="ECO:0000313" key="1">
    <source>
        <dbReference type="EMBL" id="GMR41640.1"/>
    </source>
</evidence>
<dbReference type="Proteomes" id="UP001328107">
    <property type="component" value="Unassembled WGS sequence"/>
</dbReference>
<evidence type="ECO:0000313" key="2">
    <source>
        <dbReference type="Proteomes" id="UP001328107"/>
    </source>
</evidence>
<proteinExistence type="predicted"/>
<organism evidence="1 2">
    <name type="scientific">Pristionchus mayeri</name>
    <dbReference type="NCBI Taxonomy" id="1317129"/>
    <lineage>
        <taxon>Eukaryota</taxon>
        <taxon>Metazoa</taxon>
        <taxon>Ecdysozoa</taxon>
        <taxon>Nematoda</taxon>
        <taxon>Chromadorea</taxon>
        <taxon>Rhabditida</taxon>
        <taxon>Rhabditina</taxon>
        <taxon>Diplogasteromorpha</taxon>
        <taxon>Diplogasteroidea</taxon>
        <taxon>Neodiplogasteridae</taxon>
        <taxon>Pristionchus</taxon>
    </lineage>
</organism>
<comment type="caution">
    <text evidence="1">The sequence shown here is derived from an EMBL/GenBank/DDBJ whole genome shotgun (WGS) entry which is preliminary data.</text>
</comment>
<gene>
    <name evidence="1" type="ORF">PMAYCL1PPCAC_11835</name>
</gene>
<accession>A0AAN4ZR49</accession>
<name>A0AAN4ZR49_9BILA</name>